<dbReference type="AlphaFoldDB" id="A0A4Z1R9Q4"/>
<dbReference type="OrthoDB" id="5975920at2"/>
<sequence length="105" mass="11916">MGDDAWRKRQLWAESVIGLRDLDAITEADRETLFREYDGMQQAIQDELHAAAPEFGRLARDEGRDAAEAWMHARMHALGVERGRRLKQVLAGLSIADQLELDRSA</sequence>
<dbReference type="EMBL" id="SPUH01000001">
    <property type="protein sequence ID" value="TKS53428.1"/>
    <property type="molecule type" value="Genomic_DNA"/>
</dbReference>
<evidence type="ECO:0000313" key="2">
    <source>
        <dbReference type="Proteomes" id="UP000298681"/>
    </source>
</evidence>
<organism evidence="1 2">
    <name type="scientific">Luteimonas yindakuii</name>
    <dbReference type="NCBI Taxonomy" id="2565782"/>
    <lineage>
        <taxon>Bacteria</taxon>
        <taxon>Pseudomonadati</taxon>
        <taxon>Pseudomonadota</taxon>
        <taxon>Gammaproteobacteria</taxon>
        <taxon>Lysobacterales</taxon>
        <taxon>Lysobacteraceae</taxon>
        <taxon>Luteimonas</taxon>
    </lineage>
</organism>
<proteinExistence type="predicted"/>
<dbReference type="RefSeq" id="WP_134672813.1">
    <property type="nucleotide sequence ID" value="NZ_CP039383.2"/>
</dbReference>
<accession>A0A4Z1R9Q4</accession>
<gene>
    <name evidence="1" type="ORF">E4582_00660</name>
</gene>
<reference evidence="1 2" key="1">
    <citation type="submission" date="2019-01" db="EMBL/GenBank/DDBJ databases">
        <authorList>
            <person name="Zhang S."/>
        </authorList>
    </citation>
    <scope>NUCLEOTIDE SEQUENCE [LARGE SCALE GENOMIC DNA]</scope>
    <source>
        <strain evidence="1 2">1626</strain>
    </source>
</reference>
<name>A0A4Z1R9Q4_9GAMM</name>
<comment type="caution">
    <text evidence="1">The sequence shown here is derived from an EMBL/GenBank/DDBJ whole genome shotgun (WGS) entry which is preliminary data.</text>
</comment>
<keyword evidence="2" id="KW-1185">Reference proteome</keyword>
<evidence type="ECO:0000313" key="1">
    <source>
        <dbReference type="EMBL" id="TKS53428.1"/>
    </source>
</evidence>
<dbReference type="Proteomes" id="UP000298681">
    <property type="component" value="Unassembled WGS sequence"/>
</dbReference>
<protein>
    <submittedName>
        <fullName evidence="1">Uncharacterized protein</fullName>
    </submittedName>
</protein>